<dbReference type="Proteomes" id="UP000594262">
    <property type="component" value="Unplaced"/>
</dbReference>
<accession>A0A7M5X5S9</accession>
<keyword evidence="2" id="KW-1185">Reference proteome</keyword>
<evidence type="ECO:0000313" key="2">
    <source>
        <dbReference type="Proteomes" id="UP000594262"/>
    </source>
</evidence>
<reference evidence="1" key="1">
    <citation type="submission" date="2021-01" db="UniProtKB">
        <authorList>
            <consortium name="EnsemblMetazoa"/>
        </authorList>
    </citation>
    <scope>IDENTIFICATION</scope>
</reference>
<protein>
    <submittedName>
        <fullName evidence="1">Uncharacterized protein</fullName>
    </submittedName>
</protein>
<sequence length="262" mass="29987">MVSRVLHNVGNRLNSIRNNFSTLLCGSRRASRDEDNVRLRFVCRSCEDHLNDVAGSSAKICQDTTISCSFENLLDASTNEVNVQLLVNQFNTFYIDKSHGEKAKDSPDIAESYENCVFHESEEHHDKEKKPLFAPPNLDINIDENNQDQSLIDTLPQHYYGNADHESVFTQHASEGCVEFADSDSEHELYIWADNNLPLLDEIDKELEKRNLADIANELLRNDYEDLEVITEEPSAKLINNMPVEQDEAMLITQRNQENSRK</sequence>
<dbReference type="AlphaFoldDB" id="A0A7M5X5S9"/>
<proteinExistence type="predicted"/>
<organism evidence="1 2">
    <name type="scientific">Clytia hemisphaerica</name>
    <dbReference type="NCBI Taxonomy" id="252671"/>
    <lineage>
        <taxon>Eukaryota</taxon>
        <taxon>Metazoa</taxon>
        <taxon>Cnidaria</taxon>
        <taxon>Hydrozoa</taxon>
        <taxon>Hydroidolina</taxon>
        <taxon>Leptothecata</taxon>
        <taxon>Obeliida</taxon>
        <taxon>Clytiidae</taxon>
        <taxon>Clytia</taxon>
    </lineage>
</organism>
<evidence type="ECO:0000313" key="1">
    <source>
        <dbReference type="EnsemblMetazoa" id="CLYHEMP017948.1"/>
    </source>
</evidence>
<name>A0A7M5X5S9_9CNID</name>
<dbReference type="EnsemblMetazoa" id="CLYHEMT017948.1">
    <property type="protein sequence ID" value="CLYHEMP017948.1"/>
    <property type="gene ID" value="CLYHEMG017948"/>
</dbReference>